<feature type="transmembrane region" description="Helical" evidence="1">
    <location>
        <begin position="95"/>
        <end position="120"/>
    </location>
</feature>
<feature type="transmembrane region" description="Helical" evidence="1">
    <location>
        <begin position="53"/>
        <end position="75"/>
    </location>
</feature>
<dbReference type="AlphaFoldDB" id="A0A9P5NBH9"/>
<keyword evidence="1" id="KW-1133">Transmembrane helix</keyword>
<evidence type="ECO:0000313" key="3">
    <source>
        <dbReference type="Proteomes" id="UP000724874"/>
    </source>
</evidence>
<sequence>MLAEMVLYSPDYSMCWKIYIIRSVSVQVSTTCVEAILLTRVHALYNCSYRSRLILLTAFSVGTFLEISGSITAVANITPGPGGDFCNPQPSGPLSIILFSSGWWMVQLTSILMTASQIYFSRKPGRVMRTPLVSLMLSDGLSVFLSLAVVTVGVATFEVLRRYMSFSVAYGNLVWNAAYAWYMALLSIIGCRIILRMRRLASQHLRDRLPSNESTLYSFTELPSIIYSDSED</sequence>
<dbReference type="Proteomes" id="UP000724874">
    <property type="component" value="Unassembled WGS sequence"/>
</dbReference>
<evidence type="ECO:0000256" key="1">
    <source>
        <dbReference type="SAM" id="Phobius"/>
    </source>
</evidence>
<feature type="transmembrane region" description="Helical" evidence="1">
    <location>
        <begin position="132"/>
        <end position="157"/>
    </location>
</feature>
<feature type="transmembrane region" description="Helical" evidence="1">
    <location>
        <begin position="177"/>
        <end position="195"/>
    </location>
</feature>
<evidence type="ECO:0000313" key="2">
    <source>
        <dbReference type="EMBL" id="KAF8878797.1"/>
    </source>
</evidence>
<dbReference type="OrthoDB" id="2637653at2759"/>
<accession>A0A9P5NBH9</accession>
<dbReference type="EMBL" id="JADNYJ010000155">
    <property type="protein sequence ID" value="KAF8878797.1"/>
    <property type="molecule type" value="Genomic_DNA"/>
</dbReference>
<keyword evidence="3" id="KW-1185">Reference proteome</keyword>
<reference evidence="2" key="1">
    <citation type="submission" date="2020-11" db="EMBL/GenBank/DDBJ databases">
        <authorList>
            <consortium name="DOE Joint Genome Institute"/>
            <person name="Ahrendt S."/>
            <person name="Riley R."/>
            <person name="Andreopoulos W."/>
            <person name="LaButti K."/>
            <person name="Pangilinan J."/>
            <person name="Ruiz-duenas F.J."/>
            <person name="Barrasa J.M."/>
            <person name="Sanchez-Garcia M."/>
            <person name="Camarero S."/>
            <person name="Miyauchi S."/>
            <person name="Serrano A."/>
            <person name="Linde D."/>
            <person name="Babiker R."/>
            <person name="Drula E."/>
            <person name="Ayuso-Fernandez I."/>
            <person name="Pacheco R."/>
            <person name="Padilla G."/>
            <person name="Ferreira P."/>
            <person name="Barriuso J."/>
            <person name="Kellner H."/>
            <person name="Castanera R."/>
            <person name="Alfaro M."/>
            <person name="Ramirez L."/>
            <person name="Pisabarro A.G."/>
            <person name="Kuo A."/>
            <person name="Tritt A."/>
            <person name="Lipzen A."/>
            <person name="He G."/>
            <person name="Yan M."/>
            <person name="Ng V."/>
            <person name="Cullen D."/>
            <person name="Martin F."/>
            <person name="Rosso M.-N."/>
            <person name="Henrissat B."/>
            <person name="Hibbett D."/>
            <person name="Martinez A.T."/>
            <person name="Grigoriev I.V."/>
        </authorList>
    </citation>
    <scope>NUCLEOTIDE SEQUENCE</scope>
    <source>
        <strain evidence="2">AH 44721</strain>
    </source>
</reference>
<comment type="caution">
    <text evidence="2">The sequence shown here is derived from an EMBL/GenBank/DDBJ whole genome shotgun (WGS) entry which is preliminary data.</text>
</comment>
<organism evidence="2 3">
    <name type="scientific">Gymnopilus junonius</name>
    <name type="common">Spectacular rustgill mushroom</name>
    <name type="synonym">Gymnopilus spectabilis subsp. junonius</name>
    <dbReference type="NCBI Taxonomy" id="109634"/>
    <lineage>
        <taxon>Eukaryota</taxon>
        <taxon>Fungi</taxon>
        <taxon>Dikarya</taxon>
        <taxon>Basidiomycota</taxon>
        <taxon>Agaricomycotina</taxon>
        <taxon>Agaricomycetes</taxon>
        <taxon>Agaricomycetidae</taxon>
        <taxon>Agaricales</taxon>
        <taxon>Agaricineae</taxon>
        <taxon>Hymenogastraceae</taxon>
        <taxon>Gymnopilus</taxon>
    </lineage>
</organism>
<keyword evidence="1" id="KW-0472">Membrane</keyword>
<name>A0A9P5NBH9_GYMJU</name>
<keyword evidence="1" id="KW-0812">Transmembrane</keyword>
<proteinExistence type="predicted"/>
<protein>
    <submittedName>
        <fullName evidence="2">Uncharacterized protein</fullName>
    </submittedName>
</protein>
<gene>
    <name evidence="2" type="ORF">CPB84DRAFT_1793823</name>
</gene>